<accession>A0ABW3DAX2</accession>
<evidence type="ECO:0000256" key="1">
    <source>
        <dbReference type="SAM" id="MobiDB-lite"/>
    </source>
</evidence>
<evidence type="ECO:0000313" key="4">
    <source>
        <dbReference type="Proteomes" id="UP001597120"/>
    </source>
</evidence>
<comment type="caution">
    <text evidence="3">The sequence shown here is derived from an EMBL/GenBank/DDBJ whole genome shotgun (WGS) entry which is preliminary data.</text>
</comment>
<gene>
    <name evidence="3" type="ORF">ACFQ03_15975</name>
</gene>
<name>A0ABW3DAX2_9BACL</name>
<keyword evidence="4" id="KW-1185">Reference proteome</keyword>
<organism evidence="3 4">
    <name type="scientific">Paenibacillus residui</name>
    <dbReference type="NCBI Taxonomy" id="629724"/>
    <lineage>
        <taxon>Bacteria</taxon>
        <taxon>Bacillati</taxon>
        <taxon>Bacillota</taxon>
        <taxon>Bacilli</taxon>
        <taxon>Bacillales</taxon>
        <taxon>Paenibacillaceae</taxon>
        <taxon>Paenibacillus</taxon>
    </lineage>
</organism>
<sequence>MNKGLGIAVILTMFVFAVPADAAGTTDTGAPQPGTTTVNTNGTYTGAQDMSGNANYPGSYGKYSPGINTPSGLNGANVGTTDVNRVSGDMNGNGTTRSTYTNQIPGRGNGTGAYNMSTYRTGAATRADNTMNWGWLGLLGLLGLAGLGGRNRGDQPQK</sequence>
<feature type="signal peptide" evidence="2">
    <location>
        <begin position="1"/>
        <end position="22"/>
    </location>
</feature>
<dbReference type="Proteomes" id="UP001597120">
    <property type="component" value="Unassembled WGS sequence"/>
</dbReference>
<protein>
    <submittedName>
        <fullName evidence="3">WGxxGxxG family protein</fullName>
    </submittedName>
</protein>
<proteinExistence type="predicted"/>
<feature type="region of interest" description="Disordered" evidence="1">
    <location>
        <begin position="86"/>
        <end position="107"/>
    </location>
</feature>
<feature type="chain" id="PRO_5045889926" evidence="2">
    <location>
        <begin position="23"/>
        <end position="158"/>
    </location>
</feature>
<keyword evidence="2" id="KW-0732">Signal</keyword>
<reference evidence="4" key="1">
    <citation type="journal article" date="2019" name="Int. J. Syst. Evol. Microbiol.">
        <title>The Global Catalogue of Microorganisms (GCM) 10K type strain sequencing project: providing services to taxonomists for standard genome sequencing and annotation.</title>
        <authorList>
            <consortium name="The Broad Institute Genomics Platform"/>
            <consortium name="The Broad Institute Genome Sequencing Center for Infectious Disease"/>
            <person name="Wu L."/>
            <person name="Ma J."/>
        </authorList>
    </citation>
    <scope>NUCLEOTIDE SEQUENCE [LARGE SCALE GENOMIC DNA]</scope>
    <source>
        <strain evidence="4">CCUG 57263</strain>
    </source>
</reference>
<feature type="compositionally biased region" description="Polar residues" evidence="1">
    <location>
        <begin position="86"/>
        <end position="104"/>
    </location>
</feature>
<evidence type="ECO:0000256" key="2">
    <source>
        <dbReference type="SAM" id="SignalP"/>
    </source>
</evidence>
<dbReference type="EMBL" id="JBHTIU010000051">
    <property type="protein sequence ID" value="MFD0870653.1"/>
    <property type="molecule type" value="Genomic_DNA"/>
</dbReference>
<dbReference type="RefSeq" id="WP_144933657.1">
    <property type="nucleotide sequence ID" value="NZ_JBHTIU010000051.1"/>
</dbReference>
<evidence type="ECO:0000313" key="3">
    <source>
        <dbReference type="EMBL" id="MFD0870653.1"/>
    </source>
</evidence>
<dbReference type="NCBIfam" id="NF041742">
    <property type="entry name" value="WGxxGxxG_fam"/>
    <property type="match status" value="1"/>
</dbReference>